<dbReference type="InterPro" id="IPR036188">
    <property type="entry name" value="FAD/NAD-bd_sf"/>
</dbReference>
<dbReference type="PANTHER" id="PTHR42949">
    <property type="entry name" value="ANAEROBIC GLYCEROL-3-PHOSPHATE DEHYDROGENASE SUBUNIT B"/>
    <property type="match status" value="1"/>
</dbReference>
<comment type="caution">
    <text evidence="3">The sequence shown here is derived from an EMBL/GenBank/DDBJ whole genome shotgun (WGS) entry which is preliminary data.</text>
</comment>
<name>A0ABV1LSS8_9BURK</name>
<dbReference type="InterPro" id="IPR041854">
    <property type="entry name" value="BFD-like_2Fe2S-bd_dom_sf"/>
</dbReference>
<dbReference type="InterPro" id="IPR017224">
    <property type="entry name" value="Opine_Oxase_asu/HCN_bsu"/>
</dbReference>
<dbReference type="PIRSF" id="PIRSF037495">
    <property type="entry name" value="Opine_OX_OoxA/HcnB"/>
    <property type="match status" value="1"/>
</dbReference>
<dbReference type="Proteomes" id="UP001469089">
    <property type="component" value="Unassembled WGS sequence"/>
</dbReference>
<evidence type="ECO:0000259" key="2">
    <source>
        <dbReference type="Pfam" id="PF07992"/>
    </source>
</evidence>
<proteinExistence type="predicted"/>
<gene>
    <name evidence="3" type="ORF">N0A02_23060</name>
</gene>
<protein>
    <submittedName>
        <fullName evidence="3">FAD-dependent oxidoreductase</fullName>
    </submittedName>
</protein>
<dbReference type="Pfam" id="PF07992">
    <property type="entry name" value="Pyr_redox_2"/>
    <property type="match status" value="1"/>
</dbReference>
<evidence type="ECO:0000313" key="3">
    <source>
        <dbReference type="EMBL" id="MEQ5842330.1"/>
    </source>
</evidence>
<dbReference type="EMBL" id="JAOALG010000002">
    <property type="protein sequence ID" value="MEQ5842330.1"/>
    <property type="molecule type" value="Genomic_DNA"/>
</dbReference>
<keyword evidence="1" id="KW-0560">Oxidoreductase</keyword>
<accession>A0ABV1LSS8</accession>
<dbReference type="PANTHER" id="PTHR42949:SF3">
    <property type="entry name" value="ANAEROBIC GLYCEROL-3-PHOSPHATE DEHYDROGENASE SUBUNIT B"/>
    <property type="match status" value="1"/>
</dbReference>
<dbReference type="RefSeq" id="WP_349544208.1">
    <property type="nucleotide sequence ID" value="NZ_JAOALG010000002.1"/>
</dbReference>
<feature type="domain" description="FAD/NAD(P)-binding" evidence="2">
    <location>
        <begin position="5"/>
        <end position="298"/>
    </location>
</feature>
<dbReference type="SUPFAM" id="SSF51905">
    <property type="entry name" value="FAD/NAD(P)-binding domain"/>
    <property type="match status" value="1"/>
</dbReference>
<keyword evidence="4" id="KW-1185">Reference proteome</keyword>
<dbReference type="Gene3D" id="3.50.50.60">
    <property type="entry name" value="FAD/NAD(P)-binding domain"/>
    <property type="match status" value="2"/>
</dbReference>
<dbReference type="InterPro" id="IPR023753">
    <property type="entry name" value="FAD/NAD-binding_dom"/>
</dbReference>
<dbReference type="Gene3D" id="1.10.10.1100">
    <property type="entry name" value="BFD-like [2Fe-2S]-binding domain"/>
    <property type="match status" value="1"/>
</dbReference>
<evidence type="ECO:0000313" key="4">
    <source>
        <dbReference type="Proteomes" id="UP001469089"/>
    </source>
</evidence>
<dbReference type="PRINTS" id="PR00411">
    <property type="entry name" value="PNDRDTASEI"/>
</dbReference>
<evidence type="ECO:0000256" key="1">
    <source>
        <dbReference type="ARBA" id="ARBA00023002"/>
    </source>
</evidence>
<dbReference type="InterPro" id="IPR051691">
    <property type="entry name" value="Metab_Enz_Cyan_OpOx_G3PDH"/>
</dbReference>
<reference evidence="3 4" key="1">
    <citation type="journal article" date="2024" name="Chem. Sci.">
        <title>Discovery of a lagriamide polyketide by integrated genome mining, isotopic labeling, and untargeted metabolomics.</title>
        <authorList>
            <person name="Fergusson C.H."/>
            <person name="Saulog J."/>
            <person name="Paulo B.S."/>
            <person name="Wilson D.M."/>
            <person name="Liu D.Y."/>
            <person name="Morehouse N.J."/>
            <person name="Waterworth S."/>
            <person name="Barkei J."/>
            <person name="Gray C.A."/>
            <person name="Kwan J.C."/>
            <person name="Eustaquio A.S."/>
            <person name="Linington R.G."/>
        </authorList>
    </citation>
    <scope>NUCLEOTIDE SEQUENCE [LARGE SCALE GENOMIC DNA]</scope>
    <source>
        <strain evidence="3 4">RL17-338-BIF-B</strain>
    </source>
</reference>
<organism evidence="3 4">
    <name type="scientific">Paraburkholderia acidicola</name>
    <dbReference type="NCBI Taxonomy" id="1912599"/>
    <lineage>
        <taxon>Bacteria</taxon>
        <taxon>Pseudomonadati</taxon>
        <taxon>Pseudomonadota</taxon>
        <taxon>Betaproteobacteria</taxon>
        <taxon>Burkholderiales</taxon>
        <taxon>Burkholderiaceae</taxon>
        <taxon>Paraburkholderia</taxon>
    </lineage>
</organism>
<dbReference type="PRINTS" id="PR00368">
    <property type="entry name" value="FADPNR"/>
</dbReference>
<sequence length="440" mass="45707">MNEHYDIVIVGAGPAGLSAARAAARSGARIAVLDDNPHAGGQVWRQGPAHPPRDALRERLAALAGYASQITLWPSTRIVAPLDARGLLVESAERGGATITYDRLILAIGARERLLPFAGWTLPGVTGAGGLQALIKGGMPVRGERIVIAGSGPLLLAAFATARDAGAQVLAVVEQAPQAALVRFGVSLAVTPSKLWQAFQLTHGFVGSRYWSGSVVRAAHGAERVEAVEIRRADGRAVTLACDRVACGYGLTPNVEVARALGCTIRADGSIAVDDAQRTSVDGVYAAGECTGVGGVELACVEGAIAGWAAGGGTGSSSTRDAARLRTQRARWQRFAARLHTAFALGEAALATPPDDTLLCRCEDVTCGEVRAQPDWRGARLHTRCGMGACQGRVCGTAVQTLFGWDMAQWRPPFGATRIGTLMVADGAPVAERGDAAARV</sequence>